<dbReference type="PANTHER" id="PTHR31465">
    <property type="entry name" value="PROTEIN RTA1-RELATED"/>
    <property type="match status" value="1"/>
</dbReference>
<dbReference type="EMBL" id="MCFD01000007">
    <property type="protein sequence ID" value="ORX69377.1"/>
    <property type="molecule type" value="Genomic_DNA"/>
</dbReference>
<organism evidence="7 8">
    <name type="scientific">Linderina pennispora</name>
    <dbReference type="NCBI Taxonomy" id="61395"/>
    <lineage>
        <taxon>Eukaryota</taxon>
        <taxon>Fungi</taxon>
        <taxon>Fungi incertae sedis</taxon>
        <taxon>Zoopagomycota</taxon>
        <taxon>Kickxellomycotina</taxon>
        <taxon>Kickxellomycetes</taxon>
        <taxon>Kickxellales</taxon>
        <taxon>Kickxellaceae</taxon>
        <taxon>Linderina</taxon>
    </lineage>
</organism>
<dbReference type="PANTHER" id="PTHR31465:SF1">
    <property type="entry name" value="PROTEIN RTA1-RELATED"/>
    <property type="match status" value="1"/>
</dbReference>
<name>A0A1Y1W759_9FUNG</name>
<evidence type="ECO:0000256" key="1">
    <source>
        <dbReference type="ARBA" id="ARBA00004141"/>
    </source>
</evidence>
<reference evidence="7 8" key="1">
    <citation type="submission" date="2016-07" db="EMBL/GenBank/DDBJ databases">
        <title>Pervasive Adenine N6-methylation of Active Genes in Fungi.</title>
        <authorList>
            <consortium name="DOE Joint Genome Institute"/>
            <person name="Mondo S.J."/>
            <person name="Dannebaum R.O."/>
            <person name="Kuo R.C."/>
            <person name="Labutti K."/>
            <person name="Haridas S."/>
            <person name="Kuo A."/>
            <person name="Salamov A."/>
            <person name="Ahrendt S.R."/>
            <person name="Lipzen A."/>
            <person name="Sullivan W."/>
            <person name="Andreopoulos W.B."/>
            <person name="Clum A."/>
            <person name="Lindquist E."/>
            <person name="Daum C."/>
            <person name="Ramamoorthy G.K."/>
            <person name="Gryganskyi A."/>
            <person name="Culley D."/>
            <person name="Magnuson J.K."/>
            <person name="James T.Y."/>
            <person name="O'Malley M.A."/>
            <person name="Stajich J.E."/>
            <person name="Spatafora J.W."/>
            <person name="Visel A."/>
            <person name="Grigoriev I.V."/>
        </authorList>
    </citation>
    <scope>NUCLEOTIDE SEQUENCE [LARGE SCALE GENOMIC DNA]</scope>
    <source>
        <strain evidence="7 8">ATCC 12442</strain>
    </source>
</reference>
<dbReference type="AlphaFoldDB" id="A0A1Y1W759"/>
<comment type="caution">
    <text evidence="7">The sequence shown here is derived from an EMBL/GenBank/DDBJ whole genome shotgun (WGS) entry which is preliminary data.</text>
</comment>
<feature type="transmembrane region" description="Helical" evidence="6">
    <location>
        <begin position="122"/>
        <end position="144"/>
    </location>
</feature>
<keyword evidence="3 6" id="KW-1133">Transmembrane helix</keyword>
<dbReference type="STRING" id="61395.A0A1Y1W759"/>
<dbReference type="Pfam" id="PF04479">
    <property type="entry name" value="RTA1"/>
    <property type="match status" value="1"/>
</dbReference>
<protein>
    <submittedName>
        <fullName evidence="7">RTA1-domain-containing protein</fullName>
    </submittedName>
</protein>
<feature type="transmembrane region" description="Helical" evidence="6">
    <location>
        <begin position="20"/>
        <end position="43"/>
    </location>
</feature>
<sequence>MNHVLPQVDNRLLYFTYFPVNYAPEVSAVVYFAVCGALVFLTIRSRAQKWLYILAGTAFAEGIGYIFRTVCVYKTNMLLYVLMTLFLLLPPNAMALFNYKTQAEIIRLSNVDTRRFWLKPKFVTWFFFSSDVFSILMQGAGGGMMTSYEMRNTGKMIALIGLIVQLFFFASFFFISVHVMRNPAYTVRQSKKDASPEAAKKKVMWVLLSTTIILYLRSIYRVAEFADGYAGVIYSCEWAFYVFDTIFIFFAFLVYVYWFIGHNFTRVVPGLRDQGGDMVHRDSTVANNSTTGLTDAHTPPYSDKKVSASSF</sequence>
<feature type="compositionally biased region" description="Basic and acidic residues" evidence="5">
    <location>
        <begin position="302"/>
        <end position="311"/>
    </location>
</feature>
<proteinExistence type="predicted"/>
<keyword evidence="8" id="KW-1185">Reference proteome</keyword>
<feature type="region of interest" description="Disordered" evidence="5">
    <location>
        <begin position="286"/>
        <end position="311"/>
    </location>
</feature>
<feature type="transmembrane region" description="Helical" evidence="6">
    <location>
        <begin position="240"/>
        <end position="260"/>
    </location>
</feature>
<dbReference type="OrthoDB" id="3358017at2759"/>
<keyword evidence="4 6" id="KW-0472">Membrane</keyword>
<dbReference type="Proteomes" id="UP000193922">
    <property type="component" value="Unassembled WGS sequence"/>
</dbReference>
<evidence type="ECO:0000313" key="7">
    <source>
        <dbReference type="EMBL" id="ORX69377.1"/>
    </source>
</evidence>
<dbReference type="RefSeq" id="XP_040743065.1">
    <property type="nucleotide sequence ID" value="XM_040887571.1"/>
</dbReference>
<evidence type="ECO:0000256" key="6">
    <source>
        <dbReference type="SAM" id="Phobius"/>
    </source>
</evidence>
<dbReference type="InterPro" id="IPR007568">
    <property type="entry name" value="RTA1"/>
</dbReference>
<feature type="transmembrane region" description="Helical" evidence="6">
    <location>
        <begin position="50"/>
        <end position="67"/>
    </location>
</feature>
<dbReference type="GeneID" id="63804219"/>
<feature type="transmembrane region" description="Helical" evidence="6">
    <location>
        <begin position="79"/>
        <end position="99"/>
    </location>
</feature>
<evidence type="ECO:0000256" key="3">
    <source>
        <dbReference type="ARBA" id="ARBA00022989"/>
    </source>
</evidence>
<gene>
    <name evidence="7" type="ORF">DL89DRAFT_267614</name>
</gene>
<evidence type="ECO:0000256" key="4">
    <source>
        <dbReference type="ARBA" id="ARBA00023136"/>
    </source>
</evidence>
<keyword evidence="2 6" id="KW-0812">Transmembrane</keyword>
<feature type="transmembrane region" description="Helical" evidence="6">
    <location>
        <begin position="156"/>
        <end position="181"/>
    </location>
</feature>
<feature type="transmembrane region" description="Helical" evidence="6">
    <location>
        <begin position="202"/>
        <end position="220"/>
    </location>
</feature>
<evidence type="ECO:0000256" key="5">
    <source>
        <dbReference type="SAM" id="MobiDB-lite"/>
    </source>
</evidence>
<comment type="subcellular location">
    <subcellularLocation>
        <location evidence="1">Membrane</location>
        <topology evidence="1">Multi-pass membrane protein</topology>
    </subcellularLocation>
</comment>
<evidence type="ECO:0000313" key="8">
    <source>
        <dbReference type="Proteomes" id="UP000193922"/>
    </source>
</evidence>
<evidence type="ECO:0000256" key="2">
    <source>
        <dbReference type="ARBA" id="ARBA00022692"/>
    </source>
</evidence>
<accession>A0A1Y1W759</accession>
<dbReference type="GO" id="GO:0016020">
    <property type="term" value="C:membrane"/>
    <property type="evidence" value="ECO:0007669"/>
    <property type="project" value="UniProtKB-SubCell"/>
</dbReference>